<dbReference type="PROSITE" id="PS51039">
    <property type="entry name" value="ZF_AN1"/>
    <property type="match status" value="1"/>
</dbReference>
<keyword evidence="9" id="KW-1185">Reference proteome</keyword>
<gene>
    <name evidence="8" type="ORF">PMIN01_07222</name>
</gene>
<evidence type="ECO:0000256" key="5">
    <source>
        <dbReference type="ARBA" id="ARBA00023239"/>
    </source>
</evidence>
<dbReference type="PANTHER" id="PTHR14677">
    <property type="entry name" value="ARSENITE INDUCUBLE RNA ASSOCIATED PROTEIN AIP-1-RELATED"/>
    <property type="match status" value="1"/>
</dbReference>
<name>A0A9P6KQ89_9PLEO</name>
<dbReference type="SMART" id="SM00154">
    <property type="entry name" value="ZnF_AN1"/>
    <property type="match status" value="2"/>
</dbReference>
<dbReference type="SUPFAM" id="SSF118310">
    <property type="entry name" value="AN1-like Zinc finger"/>
    <property type="match status" value="2"/>
</dbReference>
<keyword evidence="5" id="KW-0456">Lyase</keyword>
<proteinExistence type="inferred from homology"/>
<sequence length="479" mass="53246">MASTPSTTTPPNAASYTEMKRDVEDIGAHCQMPYCHVLDFLPFRCESCRGTFCLDHRSELTHKCPKEGEWARRKAGRDGSVPLSSLSGKPSLYSHDQQCYETSCKTLINTSRMPANQCATCNRAYCLPHRFPEDHDCKNVKPAGARLGALQQQRDRGLSALAKLKVWAEEKRAKDAAKHTSKKSGFLGLGSKSSGAREALAATNELKRSAKGDASVPADKRVYLYVEASADTTKAKFPTGKFYYNREWTVGRVLDMAAKALQVQNVNNRGGGEEEKLRVFHVEGGRLLKFGEKIGEPCQTGNMIVLLRGVGSGEPDLIDFELAFEWARNYDEKDWERLGNILAPNVTVSCAIWARKSLSVRALVKVNYGGVNNVQADAMPAADFVKMMQKPSVSGRPKHRVAAFAWPSKWEKISGTEIKSQHQSRAAHQRWEEGRETSPQKVMTKVDFNEHEFERVFVGPAGKFDKDGNTIEIEPRTSA</sequence>
<evidence type="ECO:0000256" key="6">
    <source>
        <dbReference type="PROSITE-ProRule" id="PRU00449"/>
    </source>
</evidence>
<dbReference type="InterPro" id="IPR049884">
    <property type="entry name" value="Scytalone_dh"/>
</dbReference>
<dbReference type="GO" id="GO:0008270">
    <property type="term" value="F:zinc ion binding"/>
    <property type="evidence" value="ECO:0007669"/>
    <property type="project" value="UniProtKB-KW"/>
</dbReference>
<dbReference type="InterPro" id="IPR057358">
    <property type="entry name" value="UBL_ZFAND1-like"/>
</dbReference>
<dbReference type="InterPro" id="IPR035896">
    <property type="entry name" value="AN1-like_Znf"/>
</dbReference>
<dbReference type="Proteomes" id="UP000756921">
    <property type="component" value="Unassembled WGS sequence"/>
</dbReference>
<dbReference type="PANTHER" id="PTHR14677:SF40">
    <property type="entry name" value="CDC48-ASSOCIATED UBIQUITIN-LIKE_ZINC FINGER PROTEIN 1"/>
    <property type="match status" value="1"/>
</dbReference>
<evidence type="ECO:0000256" key="3">
    <source>
        <dbReference type="ARBA" id="ARBA00022771"/>
    </source>
</evidence>
<accession>A0A9P6KQ89</accession>
<dbReference type="Gene3D" id="3.10.450.50">
    <property type="match status" value="1"/>
</dbReference>
<keyword evidence="2" id="KW-0479">Metal-binding</keyword>
<dbReference type="AlphaFoldDB" id="A0A9P6KQ89"/>
<evidence type="ECO:0000256" key="4">
    <source>
        <dbReference type="ARBA" id="ARBA00022833"/>
    </source>
</evidence>
<evidence type="ECO:0000256" key="1">
    <source>
        <dbReference type="ARBA" id="ARBA00008584"/>
    </source>
</evidence>
<reference evidence="8" key="1">
    <citation type="journal article" date="2020" name="Mol. Plant Microbe Interact.">
        <title>Genome Sequence of the Biocontrol Agent Coniothyrium minitans strain Conio (IMI 134523).</title>
        <authorList>
            <person name="Patel D."/>
            <person name="Shittu T.A."/>
            <person name="Baroncelli R."/>
            <person name="Muthumeenakshi S."/>
            <person name="Osborne T.H."/>
            <person name="Janganan T.K."/>
            <person name="Sreenivasaprasad S."/>
        </authorList>
    </citation>
    <scope>NUCLEOTIDE SEQUENCE</scope>
    <source>
        <strain evidence="8">Conio</strain>
    </source>
</reference>
<dbReference type="Gene3D" id="4.10.1110.10">
    <property type="entry name" value="AN1-like Zinc finger"/>
    <property type="match status" value="2"/>
</dbReference>
<protein>
    <submittedName>
        <fullName evidence="8">Zinc finger protein</fullName>
    </submittedName>
</protein>
<evidence type="ECO:0000313" key="8">
    <source>
        <dbReference type="EMBL" id="KAF9734319.1"/>
    </source>
</evidence>
<evidence type="ECO:0000313" key="9">
    <source>
        <dbReference type="Proteomes" id="UP000756921"/>
    </source>
</evidence>
<dbReference type="InterPro" id="IPR032710">
    <property type="entry name" value="NTF2-like_dom_sf"/>
</dbReference>
<dbReference type="InterPro" id="IPR000058">
    <property type="entry name" value="Znf_AN1"/>
</dbReference>
<dbReference type="GO" id="GO:0016829">
    <property type="term" value="F:lyase activity"/>
    <property type="evidence" value="ECO:0007669"/>
    <property type="project" value="UniProtKB-KW"/>
</dbReference>
<keyword evidence="3 6" id="KW-0863">Zinc-finger</keyword>
<comment type="similarity">
    <text evidence="1">Belongs to the scytalone dehydratase family.</text>
</comment>
<feature type="domain" description="AN1-type" evidence="7">
    <location>
        <begin position="24"/>
        <end position="72"/>
    </location>
</feature>
<keyword evidence="4" id="KW-0862">Zinc</keyword>
<dbReference type="OrthoDB" id="431929at2759"/>
<dbReference type="Pfam" id="PF25327">
    <property type="entry name" value="UBL_ZFAND1"/>
    <property type="match status" value="1"/>
</dbReference>
<dbReference type="EMBL" id="WJXW01000007">
    <property type="protein sequence ID" value="KAF9734319.1"/>
    <property type="molecule type" value="Genomic_DNA"/>
</dbReference>
<dbReference type="Pfam" id="PF01428">
    <property type="entry name" value="zf-AN1"/>
    <property type="match status" value="2"/>
</dbReference>
<dbReference type="GO" id="GO:0005737">
    <property type="term" value="C:cytoplasm"/>
    <property type="evidence" value="ECO:0007669"/>
    <property type="project" value="TreeGrafter"/>
</dbReference>
<evidence type="ECO:0000259" key="7">
    <source>
        <dbReference type="PROSITE" id="PS51039"/>
    </source>
</evidence>
<organism evidence="8 9">
    <name type="scientific">Paraphaeosphaeria minitans</name>
    <dbReference type="NCBI Taxonomy" id="565426"/>
    <lineage>
        <taxon>Eukaryota</taxon>
        <taxon>Fungi</taxon>
        <taxon>Dikarya</taxon>
        <taxon>Ascomycota</taxon>
        <taxon>Pezizomycotina</taxon>
        <taxon>Dothideomycetes</taxon>
        <taxon>Pleosporomycetidae</taxon>
        <taxon>Pleosporales</taxon>
        <taxon>Massarineae</taxon>
        <taxon>Didymosphaeriaceae</taxon>
        <taxon>Paraphaeosphaeria</taxon>
    </lineage>
</organism>
<dbReference type="Pfam" id="PF02982">
    <property type="entry name" value="Scytalone_dh"/>
    <property type="match status" value="1"/>
</dbReference>
<evidence type="ECO:0000256" key="2">
    <source>
        <dbReference type="ARBA" id="ARBA00022723"/>
    </source>
</evidence>
<comment type="caution">
    <text evidence="8">The sequence shown here is derived from an EMBL/GenBank/DDBJ whole genome shotgun (WGS) entry which is preliminary data.</text>
</comment>
<dbReference type="SUPFAM" id="SSF54427">
    <property type="entry name" value="NTF2-like"/>
    <property type="match status" value="1"/>
</dbReference>